<dbReference type="OrthoDB" id="9806185at2"/>
<evidence type="ECO:0000313" key="1">
    <source>
        <dbReference type="EMBL" id="TVS85925.1"/>
    </source>
</evidence>
<dbReference type="CDD" id="cd03443">
    <property type="entry name" value="PaaI_thioesterase"/>
    <property type="match status" value="1"/>
</dbReference>
<dbReference type="InterPro" id="IPR029069">
    <property type="entry name" value="HotDog_dom_sf"/>
</dbReference>
<dbReference type="EMBL" id="VMQU01000090">
    <property type="protein sequence ID" value="TVS85925.1"/>
    <property type="molecule type" value="Genomic_DNA"/>
</dbReference>
<sequence length="166" mass="17932">MSSGFEPRDPDYERRVLGSFARQGLLATFAARLETIEPGMVEIHVPFSTGLTQQDNFFYAGSFMPVLSCGFFHAGVGISALDNACGYAALTLMAPATRVLTVKLKVNLLSPAVGSFLLGARRSRPARPESHCLARRLPGLRLAVPPEKLSCKEAAIHGMKELAVAW</sequence>
<dbReference type="SUPFAM" id="SSF54637">
    <property type="entry name" value="Thioesterase/thiol ester dehydrase-isomerase"/>
    <property type="match status" value="1"/>
</dbReference>
<gene>
    <name evidence="1" type="ORF">FPZ47_19050</name>
</gene>
<keyword evidence="2" id="KW-1185">Reference proteome</keyword>
<evidence type="ECO:0000313" key="2">
    <source>
        <dbReference type="Proteomes" id="UP000320513"/>
    </source>
</evidence>
<proteinExistence type="predicted"/>
<dbReference type="RefSeq" id="WP_144951691.1">
    <property type="nucleotide sequence ID" value="NZ_VMQU01000090.1"/>
</dbReference>
<name>A0A557XJL5_9MYCO</name>
<protein>
    <submittedName>
        <fullName evidence="1">PaaI family thioesterase</fullName>
    </submittedName>
</protein>
<accession>A0A557XJL5</accession>
<dbReference type="AlphaFoldDB" id="A0A557XJL5"/>
<dbReference type="Proteomes" id="UP000320513">
    <property type="component" value="Unassembled WGS sequence"/>
</dbReference>
<organism evidence="1 2">
    <name type="scientific">Mycobacterium helveticum</name>
    <dbReference type="NCBI Taxonomy" id="2592811"/>
    <lineage>
        <taxon>Bacteria</taxon>
        <taxon>Bacillati</taxon>
        <taxon>Actinomycetota</taxon>
        <taxon>Actinomycetes</taxon>
        <taxon>Mycobacteriales</taxon>
        <taxon>Mycobacteriaceae</taxon>
        <taxon>Mycobacterium</taxon>
    </lineage>
</organism>
<reference evidence="1 2" key="1">
    <citation type="submission" date="2019-07" db="EMBL/GenBank/DDBJ databases">
        <title>New Mycobacterium species.</title>
        <authorList>
            <person name="Tortoli E."/>
            <person name="Ghielmetti G."/>
            <person name="Friedel U."/>
            <person name="Trovato A."/>
        </authorList>
    </citation>
    <scope>NUCLEOTIDE SEQUENCE [LARGE SCALE GENOMIC DNA]</scope>
    <source>
        <strain evidence="1 2">16-83</strain>
    </source>
</reference>
<dbReference type="Gene3D" id="3.10.129.10">
    <property type="entry name" value="Hotdog Thioesterase"/>
    <property type="match status" value="1"/>
</dbReference>
<comment type="caution">
    <text evidence="1">The sequence shown here is derived from an EMBL/GenBank/DDBJ whole genome shotgun (WGS) entry which is preliminary data.</text>
</comment>